<feature type="compositionally biased region" description="Polar residues" evidence="1">
    <location>
        <begin position="214"/>
        <end position="225"/>
    </location>
</feature>
<feature type="region of interest" description="Disordered" evidence="1">
    <location>
        <begin position="1"/>
        <end position="43"/>
    </location>
</feature>
<dbReference type="EMBL" id="JAAMOB010000004">
    <property type="protein sequence ID" value="KAF4114488.1"/>
    <property type="molecule type" value="Genomic_DNA"/>
</dbReference>
<dbReference type="PANTHER" id="PTHR35158:SF1">
    <property type="entry name" value="CDNA SEQUENCE CN725425"/>
    <property type="match status" value="1"/>
</dbReference>
<protein>
    <submittedName>
        <fullName evidence="2">Uncharacterized protein</fullName>
    </submittedName>
</protein>
<feature type="compositionally biased region" description="Polar residues" evidence="1">
    <location>
        <begin position="136"/>
        <end position="159"/>
    </location>
</feature>
<gene>
    <name evidence="2" type="ORF">G5714_004711</name>
</gene>
<feature type="compositionally biased region" description="Basic and acidic residues" evidence="1">
    <location>
        <begin position="452"/>
        <end position="468"/>
    </location>
</feature>
<comment type="caution">
    <text evidence="2">The sequence shown here is derived from an EMBL/GenBank/DDBJ whole genome shotgun (WGS) entry which is preliminary data.</text>
</comment>
<dbReference type="InterPro" id="IPR027883">
    <property type="entry name" value="Redic1-like"/>
</dbReference>
<feature type="region of interest" description="Disordered" evidence="1">
    <location>
        <begin position="214"/>
        <end position="233"/>
    </location>
</feature>
<evidence type="ECO:0000256" key="1">
    <source>
        <dbReference type="SAM" id="MobiDB-lite"/>
    </source>
</evidence>
<sequence>MNWVGGSRNRYMKSKEDTTKQRAFFQKQRMKRKSNTVDSPKGYNPDNMDLLTLFIVNQISSKKEQTDKPKTNLLTGVKRTKRALKEPSELPMSPCSPSNLNLVTSQPQYCIDTPGYKVRKHRLSEEFKFTPLSPLLESNLSDASGSENQPQPPSGSSDPIQPKPAPHISSSLPILENLNNMMNTPQFVSFSQPTKLANPWPDEALMQDVSHNSSAAGNQFQSTLPNPERGEHSEDSVLYPLNPLKSTEEPEEPLFIDFKNLDYKVLDSMNSCDRSQNMDSNDHLSIQESVCTDSNASGADGSSVFVHVGKSPRGVHLSSDDTEAHRHDGTLPITLETGTQTGALFYRDVSVQCSLIHHRNSVPFPSANQKSSAFTTRWQYSNFNQLLNPTTHTSPKHGHKKTGNMPSGASATNQQAQRHPKSQMGFSFRKLHSQKSMKRDLSASKHPFCKASEQKKEERRKKTDKCDYPRLGNVVRNPVKDVQENL</sequence>
<feature type="region of interest" description="Disordered" evidence="1">
    <location>
        <begin position="386"/>
        <end position="486"/>
    </location>
</feature>
<proteinExistence type="predicted"/>
<accession>A0A7J6D5F0</accession>
<feature type="region of interest" description="Disordered" evidence="1">
    <location>
        <begin position="134"/>
        <end position="171"/>
    </location>
</feature>
<evidence type="ECO:0000313" key="2">
    <source>
        <dbReference type="EMBL" id="KAF4114488.1"/>
    </source>
</evidence>
<name>A0A7J6D5F0_9TELE</name>
<keyword evidence="3" id="KW-1185">Reference proteome</keyword>
<feature type="compositionally biased region" description="Polar residues" evidence="1">
    <location>
        <begin position="404"/>
        <end position="417"/>
    </location>
</feature>
<evidence type="ECO:0000313" key="3">
    <source>
        <dbReference type="Proteomes" id="UP000579812"/>
    </source>
</evidence>
<dbReference type="PANTHER" id="PTHR35158">
    <property type="entry name" value="CDNA SEQUENCE CN725425"/>
    <property type="match status" value="1"/>
</dbReference>
<dbReference type="AlphaFoldDB" id="A0A7J6D5F0"/>
<organism evidence="2 3">
    <name type="scientific">Onychostoma macrolepis</name>
    <dbReference type="NCBI Taxonomy" id="369639"/>
    <lineage>
        <taxon>Eukaryota</taxon>
        <taxon>Metazoa</taxon>
        <taxon>Chordata</taxon>
        <taxon>Craniata</taxon>
        <taxon>Vertebrata</taxon>
        <taxon>Euteleostomi</taxon>
        <taxon>Actinopterygii</taxon>
        <taxon>Neopterygii</taxon>
        <taxon>Teleostei</taxon>
        <taxon>Ostariophysi</taxon>
        <taxon>Cypriniformes</taxon>
        <taxon>Cyprinidae</taxon>
        <taxon>Acrossocheilinae</taxon>
        <taxon>Onychostoma</taxon>
    </lineage>
</organism>
<reference evidence="2 3" key="1">
    <citation type="submission" date="2020-04" db="EMBL/GenBank/DDBJ databases">
        <title>Chromosome-level genome assembly of a cyprinid fish Onychostoma macrolepis by integration of Nanopore Sequencing, Bionano and Hi-C technology.</title>
        <authorList>
            <person name="Wang D."/>
        </authorList>
    </citation>
    <scope>NUCLEOTIDE SEQUENCE [LARGE SCALE GENOMIC DNA]</scope>
    <source>
        <strain evidence="2">SWU-2019</strain>
        <tissue evidence="2">Muscle</tissue>
    </source>
</reference>
<dbReference type="Proteomes" id="UP000579812">
    <property type="component" value="Unassembled WGS sequence"/>
</dbReference>